<gene>
    <name evidence="1" type="ORF">RRF57_008066</name>
</gene>
<accession>A0AAN7UM63</accession>
<dbReference type="EMBL" id="JAWHQM010000024">
    <property type="protein sequence ID" value="KAK5632353.1"/>
    <property type="molecule type" value="Genomic_DNA"/>
</dbReference>
<evidence type="ECO:0000313" key="2">
    <source>
        <dbReference type="Proteomes" id="UP001305414"/>
    </source>
</evidence>
<dbReference type="AlphaFoldDB" id="A0AAN7UM63"/>
<evidence type="ECO:0000313" key="1">
    <source>
        <dbReference type="EMBL" id="KAK5632353.1"/>
    </source>
</evidence>
<reference evidence="1 2" key="1">
    <citation type="submission" date="2023-10" db="EMBL/GenBank/DDBJ databases">
        <title>Draft genome sequence of Xylaria bambusicola isolate GMP-LS, the root and basal stem rot pathogen of sugarcane in Indonesia.</title>
        <authorList>
            <person name="Selvaraj P."/>
            <person name="Muralishankar V."/>
            <person name="Muruganantham S."/>
            <person name="Sp S."/>
            <person name="Haryani S."/>
            <person name="Lau K.J.X."/>
            <person name="Naqvi N.I."/>
        </authorList>
    </citation>
    <scope>NUCLEOTIDE SEQUENCE [LARGE SCALE GENOMIC DNA]</scope>
    <source>
        <strain evidence="1">GMP-LS</strain>
    </source>
</reference>
<keyword evidence="2" id="KW-1185">Reference proteome</keyword>
<comment type="caution">
    <text evidence="1">The sequence shown here is derived from an EMBL/GenBank/DDBJ whole genome shotgun (WGS) entry which is preliminary data.</text>
</comment>
<organism evidence="1 2">
    <name type="scientific">Xylaria bambusicola</name>
    <dbReference type="NCBI Taxonomy" id="326684"/>
    <lineage>
        <taxon>Eukaryota</taxon>
        <taxon>Fungi</taxon>
        <taxon>Dikarya</taxon>
        <taxon>Ascomycota</taxon>
        <taxon>Pezizomycotina</taxon>
        <taxon>Sordariomycetes</taxon>
        <taxon>Xylariomycetidae</taxon>
        <taxon>Xylariales</taxon>
        <taxon>Xylariaceae</taxon>
        <taxon>Xylaria</taxon>
    </lineage>
</organism>
<proteinExistence type="predicted"/>
<sequence length="75" mass="7905">MPGCIVATKTSGFSAAKNSKIFALARFAEMYDESPGRCAAGINETSLITARKAAFGRWAVGRKVLAANKVPLTLT</sequence>
<dbReference type="Proteomes" id="UP001305414">
    <property type="component" value="Unassembled WGS sequence"/>
</dbReference>
<name>A0AAN7UM63_9PEZI</name>
<protein>
    <submittedName>
        <fullName evidence="1">Uncharacterized protein</fullName>
    </submittedName>
</protein>